<proteinExistence type="predicted"/>
<dbReference type="InterPro" id="IPR014975">
    <property type="entry name" value="DUF1836"/>
</dbReference>
<protein>
    <submittedName>
        <fullName evidence="1">DUF1836 domain-containing protein</fullName>
    </submittedName>
</protein>
<dbReference type="Proteomes" id="UP001597451">
    <property type="component" value="Unassembled WGS sequence"/>
</dbReference>
<dbReference type="PANTHER" id="PTHR40056">
    <property type="entry name" value="HYPOTHETICAL CYTOSOLIC PROTEIN"/>
    <property type="match status" value="1"/>
</dbReference>
<dbReference type="PANTHER" id="PTHR40056:SF1">
    <property type="entry name" value="DUF1836 DOMAIN-CONTAINING PROTEIN"/>
    <property type="match status" value="1"/>
</dbReference>
<keyword evidence="2" id="KW-1185">Reference proteome</keyword>
<sequence>MNIETLMKELQLDTRLDVKDIPDIDLYMDQVIQLFEKKFSPAKRNEEEKVLTKTMINNYAKGKLFFPIKNKKYSRDHIMLISMIYQMKGALSIHDVKQTLEPLNNKIVNEEIDLLSLYMSYLTLFDQNLELFKHDVHQHIEEAHSEAAKIGDKEEAYLVKLLLVTTFTELSNFYRKAAEKLVDDLMEEAPKGKKE</sequence>
<evidence type="ECO:0000313" key="2">
    <source>
        <dbReference type="Proteomes" id="UP001597451"/>
    </source>
</evidence>
<evidence type="ECO:0000313" key="1">
    <source>
        <dbReference type="EMBL" id="MFD2629054.1"/>
    </source>
</evidence>
<reference evidence="2" key="1">
    <citation type="journal article" date="2019" name="Int. J. Syst. Evol. Microbiol.">
        <title>The Global Catalogue of Microorganisms (GCM) 10K type strain sequencing project: providing services to taxonomists for standard genome sequencing and annotation.</title>
        <authorList>
            <consortium name="The Broad Institute Genomics Platform"/>
            <consortium name="The Broad Institute Genome Sequencing Center for Infectious Disease"/>
            <person name="Wu L."/>
            <person name="Ma J."/>
        </authorList>
    </citation>
    <scope>NUCLEOTIDE SEQUENCE [LARGE SCALE GENOMIC DNA]</scope>
    <source>
        <strain evidence="2">TISTR 1858</strain>
    </source>
</reference>
<name>A0ABW5Q0A0_9BACI</name>
<dbReference type="EMBL" id="JBHUMX010000035">
    <property type="protein sequence ID" value="MFD2629054.1"/>
    <property type="molecule type" value="Genomic_DNA"/>
</dbReference>
<dbReference type="RefSeq" id="WP_379561828.1">
    <property type="nucleotide sequence ID" value="NZ_JBHUMX010000035.1"/>
</dbReference>
<gene>
    <name evidence="1" type="ORF">ACFSUN_09715</name>
</gene>
<organism evidence="1 2">
    <name type="scientific">Oceanobacillus kapialis</name>
    <dbReference type="NCBI Taxonomy" id="481353"/>
    <lineage>
        <taxon>Bacteria</taxon>
        <taxon>Bacillati</taxon>
        <taxon>Bacillota</taxon>
        <taxon>Bacilli</taxon>
        <taxon>Bacillales</taxon>
        <taxon>Bacillaceae</taxon>
        <taxon>Oceanobacillus</taxon>
    </lineage>
</organism>
<comment type="caution">
    <text evidence="1">The sequence shown here is derived from an EMBL/GenBank/DDBJ whole genome shotgun (WGS) entry which is preliminary data.</text>
</comment>
<dbReference type="Pfam" id="PF08876">
    <property type="entry name" value="DUF1836"/>
    <property type="match status" value="1"/>
</dbReference>
<accession>A0ABW5Q0A0</accession>